<dbReference type="GeneID" id="63677712"/>
<keyword evidence="3" id="KW-0539">Nucleus</keyword>
<evidence type="ECO:0000256" key="4">
    <source>
        <dbReference type="SAM" id="MobiDB-lite"/>
    </source>
</evidence>
<keyword evidence="7" id="KW-1185">Reference proteome</keyword>
<dbReference type="OrthoDB" id="436852at2759"/>
<evidence type="ECO:0000313" key="6">
    <source>
        <dbReference type="EMBL" id="KIH93507.1"/>
    </source>
</evidence>
<dbReference type="PROSITE" id="PS00598">
    <property type="entry name" value="CHROMO_1"/>
    <property type="match status" value="1"/>
</dbReference>
<dbReference type="Proteomes" id="UP000031575">
    <property type="component" value="Unassembled WGS sequence"/>
</dbReference>
<dbReference type="PROSITE" id="PS50013">
    <property type="entry name" value="CHROMO_2"/>
    <property type="match status" value="1"/>
</dbReference>
<evidence type="ECO:0000256" key="3">
    <source>
        <dbReference type="ARBA" id="ARBA00023242"/>
    </source>
</evidence>
<reference evidence="6 7" key="1">
    <citation type="journal article" date="2014" name="BMC Genomics">
        <title>Comparative genomics of the major fungal agents of human and animal Sporotrichosis: Sporothrix schenckii and Sporothrix brasiliensis.</title>
        <authorList>
            <person name="Teixeira M.M."/>
            <person name="de Almeida L.G."/>
            <person name="Kubitschek-Barreira P."/>
            <person name="Alves F.L."/>
            <person name="Kioshima E.S."/>
            <person name="Abadio A.K."/>
            <person name="Fernandes L."/>
            <person name="Derengowski L.S."/>
            <person name="Ferreira K.S."/>
            <person name="Souza R.C."/>
            <person name="Ruiz J.C."/>
            <person name="de Andrade N.C."/>
            <person name="Paes H.C."/>
            <person name="Nicola A.M."/>
            <person name="Albuquerque P."/>
            <person name="Gerber A.L."/>
            <person name="Martins V.P."/>
            <person name="Peconick L.D."/>
            <person name="Neto A.V."/>
            <person name="Chaucanez C.B."/>
            <person name="Silva P.A."/>
            <person name="Cunha O.L."/>
            <person name="de Oliveira F.F."/>
            <person name="dos Santos T.C."/>
            <person name="Barros A.L."/>
            <person name="Soares M.A."/>
            <person name="de Oliveira L.M."/>
            <person name="Marini M.M."/>
            <person name="Villalobos-Duno H."/>
            <person name="Cunha M.M."/>
            <person name="de Hoog S."/>
            <person name="da Silveira J.F."/>
            <person name="Henrissat B."/>
            <person name="Nino-Vega G.A."/>
            <person name="Cisalpino P.S."/>
            <person name="Mora-Montes H.M."/>
            <person name="Almeida S.R."/>
            <person name="Stajich J.E."/>
            <person name="Lopes-Bezerra L.M."/>
            <person name="Vasconcelos A.T."/>
            <person name="Felipe M.S."/>
        </authorList>
    </citation>
    <scope>NUCLEOTIDE SEQUENCE [LARGE SCALE GENOMIC DNA]</scope>
    <source>
        <strain evidence="6 7">5110</strain>
    </source>
</reference>
<comment type="caution">
    <text evidence="6">The sequence shown here is derived from an EMBL/GenBank/DDBJ whole genome shotgun (WGS) entry which is preliminary data.</text>
</comment>
<dbReference type="SUPFAM" id="SSF54160">
    <property type="entry name" value="Chromo domain-like"/>
    <property type="match status" value="1"/>
</dbReference>
<dbReference type="VEuPathDB" id="FungiDB:SPBR_04508"/>
<proteinExistence type="predicted"/>
<accession>A0A0C2J946</accession>
<evidence type="ECO:0000313" key="7">
    <source>
        <dbReference type="Proteomes" id="UP000031575"/>
    </source>
</evidence>
<feature type="region of interest" description="Disordered" evidence="4">
    <location>
        <begin position="1"/>
        <end position="49"/>
    </location>
</feature>
<dbReference type="InterPro" id="IPR016197">
    <property type="entry name" value="Chromo-like_dom_sf"/>
</dbReference>
<dbReference type="RefSeq" id="XP_040621517.1">
    <property type="nucleotide sequence ID" value="XM_040762791.1"/>
</dbReference>
<dbReference type="EMBL" id="AWTV01000005">
    <property type="protein sequence ID" value="KIH93507.1"/>
    <property type="molecule type" value="Genomic_DNA"/>
</dbReference>
<dbReference type="InterPro" id="IPR000953">
    <property type="entry name" value="Chromo/chromo_shadow_dom"/>
</dbReference>
<organism evidence="6 7">
    <name type="scientific">Sporothrix brasiliensis 5110</name>
    <dbReference type="NCBI Taxonomy" id="1398154"/>
    <lineage>
        <taxon>Eukaryota</taxon>
        <taxon>Fungi</taxon>
        <taxon>Dikarya</taxon>
        <taxon>Ascomycota</taxon>
        <taxon>Pezizomycotina</taxon>
        <taxon>Sordariomycetes</taxon>
        <taxon>Sordariomycetidae</taxon>
        <taxon>Ophiostomatales</taxon>
        <taxon>Ophiostomataceae</taxon>
        <taxon>Sporothrix</taxon>
    </lineage>
</organism>
<dbReference type="InterPro" id="IPR023779">
    <property type="entry name" value="Chromodomain_CS"/>
</dbReference>
<feature type="compositionally biased region" description="Low complexity" evidence="4">
    <location>
        <begin position="25"/>
        <end position="42"/>
    </location>
</feature>
<comment type="subunit">
    <text evidence="2">Component of the NuA4 histone acetyltransferase complex.</text>
</comment>
<dbReference type="Gene3D" id="2.40.50.40">
    <property type="match status" value="1"/>
</dbReference>
<dbReference type="GO" id="GO:0005634">
    <property type="term" value="C:nucleus"/>
    <property type="evidence" value="ECO:0007669"/>
    <property type="project" value="UniProtKB-SubCell"/>
</dbReference>
<dbReference type="Pfam" id="PF00385">
    <property type="entry name" value="Chromo"/>
    <property type="match status" value="1"/>
</dbReference>
<dbReference type="CDD" id="cd18966">
    <property type="entry name" value="chromodomain"/>
    <property type="match status" value="1"/>
</dbReference>
<name>A0A0C2J946_9PEZI</name>
<comment type="subcellular location">
    <subcellularLocation>
        <location evidence="1">Nucleus</location>
    </subcellularLocation>
</comment>
<evidence type="ECO:0000256" key="2">
    <source>
        <dbReference type="ARBA" id="ARBA00011353"/>
    </source>
</evidence>
<evidence type="ECO:0000256" key="1">
    <source>
        <dbReference type="ARBA" id="ARBA00004123"/>
    </source>
</evidence>
<dbReference type="AlphaFoldDB" id="A0A0C2J946"/>
<sequence length="117" mass="13336">MARDTTIKYNLADSGTDTSTKAEQSVSVTTDDSDDSISVTSTPYDSEDPDAEYTVEDILAQDDNMDGVTKYLVRWANYPLEKCTWEPEENMGPELLTDMWEEKRKQPDYEPFDLDFG</sequence>
<protein>
    <recommendedName>
        <fullName evidence="5">Chromo domain-containing protein</fullName>
    </recommendedName>
</protein>
<dbReference type="PANTHER" id="PTHR22812">
    <property type="entry name" value="CHROMOBOX PROTEIN"/>
    <property type="match status" value="1"/>
</dbReference>
<dbReference type="GO" id="GO:0006338">
    <property type="term" value="P:chromatin remodeling"/>
    <property type="evidence" value="ECO:0007669"/>
    <property type="project" value="UniProtKB-ARBA"/>
</dbReference>
<dbReference type="InterPro" id="IPR023780">
    <property type="entry name" value="Chromo_domain"/>
</dbReference>
<gene>
    <name evidence="6" type="ORF">SPBR_04508</name>
</gene>
<feature type="compositionally biased region" description="Polar residues" evidence="4">
    <location>
        <begin position="13"/>
        <end position="24"/>
    </location>
</feature>
<dbReference type="HOGENOM" id="CLU_2086342_0_0_1"/>
<dbReference type="InterPro" id="IPR051219">
    <property type="entry name" value="Heterochromatin_chromo-domain"/>
</dbReference>
<evidence type="ECO:0000259" key="5">
    <source>
        <dbReference type="PROSITE" id="PS50013"/>
    </source>
</evidence>
<feature type="domain" description="Chromo" evidence="5">
    <location>
        <begin position="53"/>
        <end position="112"/>
    </location>
</feature>
<dbReference type="SMART" id="SM00298">
    <property type="entry name" value="CHROMO"/>
    <property type="match status" value="1"/>
</dbReference>